<proteinExistence type="predicted"/>
<dbReference type="RefSeq" id="WP_055101260.1">
    <property type="nucleotide sequence ID" value="NZ_LLWH01000012.1"/>
</dbReference>
<gene>
    <name evidence="1" type="ORF">AQS70_18875</name>
</gene>
<dbReference type="STRING" id="1563157.AQS70_18875"/>
<sequence length="217" mass="25375">MSNRTLIAGNSLVSFAPGLEARDQEDIANSIALAELCADKRFNRFRQIKDWYEAFLDKLIDVGWEMDHELLDAEIPEKKVFFDLEEAVLHHLQGIKQASLRKVLKESIEALRLDSVAQNIFETRNREGTFAYYQFVPCETRHELGSYIYLTAMQVTTRLDVENILFEGRTIRKTDALDVGIGWSAFYLDRKDYDRFRDDVLSQLEDLRADFFRLLRH</sequence>
<dbReference type="EMBL" id="LLWH01000012">
    <property type="protein sequence ID" value="KQB55356.1"/>
    <property type="molecule type" value="Genomic_DNA"/>
</dbReference>
<comment type="caution">
    <text evidence="1">The sequence shown here is derived from an EMBL/GenBank/DDBJ whole genome shotgun (WGS) entry which is preliminary data.</text>
</comment>
<protein>
    <submittedName>
        <fullName evidence="1">Uncharacterized protein</fullName>
    </submittedName>
</protein>
<evidence type="ECO:0000313" key="1">
    <source>
        <dbReference type="EMBL" id="KQB55356.1"/>
    </source>
</evidence>
<name>A0A0N8VT77_9PSED</name>
<dbReference type="OrthoDB" id="6878081at2"/>
<evidence type="ECO:0000313" key="2">
    <source>
        <dbReference type="Proteomes" id="UP000050342"/>
    </source>
</evidence>
<reference evidence="1 2" key="1">
    <citation type="submission" date="2015-10" db="EMBL/GenBank/DDBJ databases">
        <title>Pseudomonas helleri sp. nov. and Pseudomonas weihenstephanensis sp. nov., isolated from raw cows milk.</title>
        <authorList>
            <person name="Von Neubeck M."/>
            <person name="Huptas C."/>
            <person name="Wenning M."/>
            <person name="Scherer S."/>
        </authorList>
    </citation>
    <scope>NUCLEOTIDE SEQUENCE [LARGE SCALE GENOMIC DNA]</scope>
    <source>
        <strain evidence="1 2">BSTT44</strain>
    </source>
</reference>
<accession>A0A0N8VT77</accession>
<organism evidence="1 2">
    <name type="scientific">Pseudomonas endophytica</name>
    <dbReference type="NCBI Taxonomy" id="1563157"/>
    <lineage>
        <taxon>Bacteria</taxon>
        <taxon>Pseudomonadati</taxon>
        <taxon>Pseudomonadota</taxon>
        <taxon>Gammaproteobacteria</taxon>
        <taxon>Pseudomonadales</taxon>
        <taxon>Pseudomonadaceae</taxon>
        <taxon>Pseudomonas</taxon>
    </lineage>
</organism>
<dbReference type="AlphaFoldDB" id="A0A0N8VT77"/>
<keyword evidence="2" id="KW-1185">Reference proteome</keyword>
<dbReference type="Proteomes" id="UP000050342">
    <property type="component" value="Unassembled WGS sequence"/>
</dbReference>